<organism evidence="3">
    <name type="scientific">Bradyrhizobium diazoefficiens</name>
    <dbReference type="NCBI Taxonomy" id="1355477"/>
    <lineage>
        <taxon>Bacteria</taxon>
        <taxon>Pseudomonadati</taxon>
        <taxon>Pseudomonadota</taxon>
        <taxon>Alphaproteobacteria</taxon>
        <taxon>Hyphomicrobiales</taxon>
        <taxon>Nitrobacteraceae</taxon>
        <taxon>Bradyrhizobium</taxon>
    </lineage>
</organism>
<sequence length="132" mass="13422">MFVCDDLRAGRMQPLIAVGMVEMPVGVDEMGDGIGAETGQRIGELGARHADAGIDQELAVGPGQDGDVAAGAFEHADIVAKPGGRDRRNCRTVLDQADEAARLGVGLARCEPSGGGGERGAADATQAKAAPR</sequence>
<gene>
    <name evidence="2" type="ORF">XF5B_74790</name>
    <name evidence="3" type="ORF">XF6B_74490</name>
</gene>
<dbReference type="AlphaFoldDB" id="A0A810AY81"/>
<reference evidence="2" key="1">
    <citation type="submission" date="2020-05" db="EMBL/GenBank/DDBJ databases">
        <title>Complete genome sequence of Bradyrhizobium diazoefficiens XF5 isolated from soybean nodule.</title>
        <authorList>
            <person name="Noda R."/>
            <person name="Kakizaki K."/>
            <person name="Minamisawa K."/>
        </authorList>
    </citation>
    <scope>NUCLEOTIDE SEQUENCE</scope>
    <source>
        <strain evidence="2">XF5</strain>
    </source>
</reference>
<accession>A0A810AY81</accession>
<dbReference type="EMBL" id="AP023095">
    <property type="protein sequence ID" value="BCE59967.1"/>
    <property type="molecule type" value="Genomic_DNA"/>
</dbReference>
<evidence type="ECO:0000313" key="3">
    <source>
        <dbReference type="EMBL" id="BCE68650.1"/>
    </source>
</evidence>
<dbReference type="EMBL" id="AP023096">
    <property type="protein sequence ID" value="BCE68650.1"/>
    <property type="molecule type" value="Genomic_DNA"/>
</dbReference>
<feature type="region of interest" description="Disordered" evidence="1">
    <location>
        <begin position="110"/>
        <end position="132"/>
    </location>
</feature>
<protein>
    <submittedName>
        <fullName evidence="3">Uncharacterized protein</fullName>
    </submittedName>
</protein>
<proteinExistence type="predicted"/>
<evidence type="ECO:0000256" key="1">
    <source>
        <dbReference type="SAM" id="MobiDB-lite"/>
    </source>
</evidence>
<name>A0A810AY81_9BRAD</name>
<reference evidence="3" key="2">
    <citation type="submission" date="2020-05" db="EMBL/GenBank/DDBJ databases">
        <title>Complete genome sequence of Bradyrhizobium diazoefficiens XF6 isolated from soybean nodule.</title>
        <authorList>
            <person name="Noda R."/>
            <person name="Kakizaki K."/>
            <person name="Minamisawa K."/>
        </authorList>
    </citation>
    <scope>NUCLEOTIDE SEQUENCE</scope>
    <source>
        <strain evidence="3">XF6</strain>
    </source>
</reference>
<evidence type="ECO:0000313" key="2">
    <source>
        <dbReference type="EMBL" id="BCE59967.1"/>
    </source>
</evidence>